<dbReference type="AlphaFoldDB" id="A0A1J1IZ14"/>
<dbReference type="Proteomes" id="UP000183832">
    <property type="component" value="Unassembled WGS sequence"/>
</dbReference>
<accession>A0A1J1IZ14</accession>
<sequence length="113" mass="13274">MITDKDLRMVEASPIAVKLLWQIHSLHDSDEIKIFLKFIFVNIVKLTMTFKFFTHCCHFVHLLSYFASALLVTFDLFIHVKFYAFYVILKAELGISHEAKRQPVRVKNKNNSL</sequence>
<evidence type="ECO:0000313" key="3">
    <source>
        <dbReference type="Proteomes" id="UP000183832"/>
    </source>
</evidence>
<protein>
    <submittedName>
        <fullName evidence="2">CLUMA_CG017492, isoform A</fullName>
    </submittedName>
</protein>
<evidence type="ECO:0000256" key="1">
    <source>
        <dbReference type="SAM" id="Phobius"/>
    </source>
</evidence>
<evidence type="ECO:0000313" key="2">
    <source>
        <dbReference type="EMBL" id="CRL04406.1"/>
    </source>
</evidence>
<gene>
    <name evidence="2" type="ORF">CLUMA_CG017492</name>
</gene>
<keyword evidence="3" id="KW-1185">Reference proteome</keyword>
<proteinExistence type="predicted"/>
<organism evidence="2 3">
    <name type="scientific">Clunio marinus</name>
    <dbReference type="NCBI Taxonomy" id="568069"/>
    <lineage>
        <taxon>Eukaryota</taxon>
        <taxon>Metazoa</taxon>
        <taxon>Ecdysozoa</taxon>
        <taxon>Arthropoda</taxon>
        <taxon>Hexapoda</taxon>
        <taxon>Insecta</taxon>
        <taxon>Pterygota</taxon>
        <taxon>Neoptera</taxon>
        <taxon>Endopterygota</taxon>
        <taxon>Diptera</taxon>
        <taxon>Nematocera</taxon>
        <taxon>Chironomoidea</taxon>
        <taxon>Chironomidae</taxon>
        <taxon>Clunio</taxon>
    </lineage>
</organism>
<keyword evidence="1" id="KW-0812">Transmembrane</keyword>
<keyword evidence="1" id="KW-0472">Membrane</keyword>
<keyword evidence="1" id="KW-1133">Transmembrane helix</keyword>
<name>A0A1J1IZ14_9DIPT</name>
<reference evidence="2 3" key="1">
    <citation type="submission" date="2015-04" db="EMBL/GenBank/DDBJ databases">
        <authorList>
            <person name="Syromyatnikov M.Y."/>
            <person name="Popov V.N."/>
        </authorList>
    </citation>
    <scope>NUCLEOTIDE SEQUENCE [LARGE SCALE GENOMIC DNA]</scope>
</reference>
<dbReference type="EMBL" id="CVRI01000063">
    <property type="protein sequence ID" value="CRL04406.1"/>
    <property type="molecule type" value="Genomic_DNA"/>
</dbReference>
<feature type="transmembrane region" description="Helical" evidence="1">
    <location>
        <begin position="65"/>
        <end position="89"/>
    </location>
</feature>